<dbReference type="InterPro" id="IPR036388">
    <property type="entry name" value="WH-like_DNA-bd_sf"/>
</dbReference>
<dbReference type="Proteomes" id="UP000540506">
    <property type="component" value="Unassembled WGS sequence"/>
</dbReference>
<accession>A0A7W7R227</accession>
<proteinExistence type="predicted"/>
<name>A0A7W7R227_KITKI</name>
<evidence type="ECO:0000313" key="2">
    <source>
        <dbReference type="Proteomes" id="UP000540506"/>
    </source>
</evidence>
<dbReference type="RefSeq" id="WP_184935818.1">
    <property type="nucleotide sequence ID" value="NZ_JACHJV010000001.1"/>
</dbReference>
<organism evidence="1 2">
    <name type="scientific">Kitasatospora kifunensis</name>
    <name type="common">Streptomyces kifunensis</name>
    <dbReference type="NCBI Taxonomy" id="58351"/>
    <lineage>
        <taxon>Bacteria</taxon>
        <taxon>Bacillati</taxon>
        <taxon>Actinomycetota</taxon>
        <taxon>Actinomycetes</taxon>
        <taxon>Kitasatosporales</taxon>
        <taxon>Streptomycetaceae</taxon>
        <taxon>Kitasatospora</taxon>
    </lineage>
</organism>
<gene>
    <name evidence="1" type="ORF">FHR34_002761</name>
</gene>
<reference evidence="1 2" key="1">
    <citation type="submission" date="2020-08" db="EMBL/GenBank/DDBJ databases">
        <title>Sequencing the genomes of 1000 actinobacteria strains.</title>
        <authorList>
            <person name="Klenk H.-P."/>
        </authorList>
    </citation>
    <scope>NUCLEOTIDE SEQUENCE [LARGE SCALE GENOMIC DNA]</scope>
    <source>
        <strain evidence="1 2">DSM 41654</strain>
    </source>
</reference>
<dbReference type="InterPro" id="IPR036390">
    <property type="entry name" value="WH_DNA-bd_sf"/>
</dbReference>
<evidence type="ECO:0000313" key="1">
    <source>
        <dbReference type="EMBL" id="MBB4923768.1"/>
    </source>
</evidence>
<dbReference type="SUPFAM" id="SSF46785">
    <property type="entry name" value="Winged helix' DNA-binding domain"/>
    <property type="match status" value="1"/>
</dbReference>
<comment type="caution">
    <text evidence="1">The sequence shown here is derived from an EMBL/GenBank/DDBJ whole genome shotgun (WGS) entry which is preliminary data.</text>
</comment>
<dbReference type="EMBL" id="JACHJV010000001">
    <property type="protein sequence ID" value="MBB4923768.1"/>
    <property type="molecule type" value="Genomic_DNA"/>
</dbReference>
<dbReference type="Gene3D" id="1.10.10.10">
    <property type="entry name" value="Winged helix-like DNA-binding domain superfamily/Winged helix DNA-binding domain"/>
    <property type="match status" value="1"/>
</dbReference>
<sequence length="191" mass="20354">MTETGKATGVGPDPLPVGWSRRADGALVWQQKHGPWRVEMICSPGAPFSGPYEMKVWLAVGGDMAQEAMDAAEETDGIPSALLSRLPLAEIKQTARRLVAEASPEAPWPVPERCATDEDFALLAAELVRIKATGASAPQQVLADRLGVGKATMSERVKRARGRGLLVADRLELTDKAREFLAAFADPPAAG</sequence>
<dbReference type="AlphaFoldDB" id="A0A7W7R227"/>
<keyword evidence="2" id="KW-1185">Reference proteome</keyword>
<protein>
    <submittedName>
        <fullName evidence="1">Uncharacterized protein</fullName>
    </submittedName>
</protein>